<dbReference type="Proteomes" id="UP001259832">
    <property type="component" value="Unassembled WGS sequence"/>
</dbReference>
<accession>A0AAD9LFW0</accession>
<dbReference type="AlphaFoldDB" id="A0AAD9LFW0"/>
<evidence type="ECO:0000313" key="1">
    <source>
        <dbReference type="EMBL" id="KAK1935183.1"/>
    </source>
</evidence>
<protein>
    <submittedName>
        <fullName evidence="1">Uncharacterized protein</fullName>
    </submittedName>
</protein>
<organism evidence="1 2">
    <name type="scientific">Phytophthora citrophthora</name>
    <dbReference type="NCBI Taxonomy" id="4793"/>
    <lineage>
        <taxon>Eukaryota</taxon>
        <taxon>Sar</taxon>
        <taxon>Stramenopiles</taxon>
        <taxon>Oomycota</taxon>
        <taxon>Peronosporomycetes</taxon>
        <taxon>Peronosporales</taxon>
        <taxon>Peronosporaceae</taxon>
        <taxon>Phytophthora</taxon>
    </lineage>
</organism>
<keyword evidence="2" id="KW-1185">Reference proteome</keyword>
<sequence length="185" mass="20740">MMKQQVQDAILARSVQVAKDNEFDSEWRFVGSLGQLKTFKSRGSNPFNSTSSWATTLETTTRSTACNLNERASTGGQSSRVSWANHRTRQTVGSVCRKEDKRRPPQSLQSFRTFGCVQGNYHDIVGVHYAANSADFVQQQKLLNPTVIDGAVLRTIHATKGNYLGIKWFAESSFPGKRDVCFVEW</sequence>
<gene>
    <name evidence="1" type="ORF">P3T76_010949</name>
</gene>
<evidence type="ECO:0000313" key="2">
    <source>
        <dbReference type="Proteomes" id="UP001259832"/>
    </source>
</evidence>
<dbReference type="EMBL" id="JASMQC010000024">
    <property type="protein sequence ID" value="KAK1935183.1"/>
    <property type="molecule type" value="Genomic_DNA"/>
</dbReference>
<proteinExistence type="predicted"/>
<comment type="caution">
    <text evidence="1">The sequence shown here is derived from an EMBL/GenBank/DDBJ whole genome shotgun (WGS) entry which is preliminary data.</text>
</comment>
<name>A0AAD9LFW0_9STRA</name>
<reference evidence="1" key="1">
    <citation type="submission" date="2023-08" db="EMBL/GenBank/DDBJ databases">
        <title>Reference Genome Resource for the Citrus Pathogen Phytophthora citrophthora.</title>
        <authorList>
            <person name="Moller H."/>
            <person name="Coetzee B."/>
            <person name="Rose L.J."/>
            <person name="Van Niekerk J.M."/>
        </authorList>
    </citation>
    <scope>NUCLEOTIDE SEQUENCE</scope>
    <source>
        <strain evidence="1">STE-U-9442</strain>
    </source>
</reference>